<dbReference type="AlphaFoldDB" id="A0A6N7Q457"/>
<accession>A0A6N7Q457</accession>
<evidence type="ECO:0000313" key="1">
    <source>
        <dbReference type="EMBL" id="MRG99212.1"/>
    </source>
</evidence>
<gene>
    <name evidence="1" type="ORF">GIY21_02800</name>
    <name evidence="2" type="ORF">GIY22_02790</name>
</gene>
<dbReference type="Proteomes" id="UP000437931">
    <property type="component" value="Unassembled WGS sequence"/>
</dbReference>
<dbReference type="EMBL" id="WJPN01000002">
    <property type="protein sequence ID" value="MRG99212.1"/>
    <property type="molecule type" value="Genomic_DNA"/>
</dbReference>
<evidence type="ECO:0000313" key="2">
    <source>
        <dbReference type="EMBL" id="MRH73544.1"/>
    </source>
</evidence>
<sequence length="98" mass="10995">MSDFEFRIVETKRNGYIAWDAIDAKTGNRFPVNAAEPYTAGTFPEITEYLKSQGAEFAVAYLDSCRDSLSGTTWSYSRGNDKVTVHDIPRTIFSITVD</sequence>
<dbReference type="Proteomes" id="UP000439314">
    <property type="component" value="Unassembled WGS sequence"/>
</dbReference>
<comment type="caution">
    <text evidence="1">The sequence shown here is derived from an EMBL/GenBank/DDBJ whole genome shotgun (WGS) entry which is preliminary data.</text>
</comment>
<evidence type="ECO:0000313" key="4">
    <source>
        <dbReference type="Proteomes" id="UP000439314"/>
    </source>
</evidence>
<reference evidence="3 4" key="1">
    <citation type="submission" date="2019-11" db="EMBL/GenBank/DDBJ databases">
        <title>First report of rice panicle blight caused by Xanthomonas sp. in Iran.</title>
        <authorList>
            <person name="Mirghasempour S.A."/>
            <person name="Huang S."/>
            <person name="Brady C.L."/>
            <person name="Studholme D.J."/>
        </authorList>
    </citation>
    <scope>NUCLEOTIDE SEQUENCE [LARGE SCALE GENOMIC DNA]</scope>
    <source>
        <strain evidence="1 4">ASD011</strain>
        <strain evidence="3">SAM114</strain>
    </source>
</reference>
<reference evidence="2" key="2">
    <citation type="journal article" date="2020" name="Plant Dis.">
        <title>A Grain Rot of Rice in Iran Caused by a Xanthomonas Strain Closely Related to X. sacchari.</title>
        <authorList>
            <person name="Mirghasempour S.A."/>
            <person name="Huang S."/>
            <person name="Studholme D.J."/>
            <person name="Brady C.L."/>
        </authorList>
    </citation>
    <scope>NUCLEOTIDE SEQUENCE</scope>
    <source>
        <strain evidence="2">SAM114</strain>
    </source>
</reference>
<proteinExistence type="predicted"/>
<keyword evidence="3" id="KW-1185">Reference proteome</keyword>
<name>A0A6N7Q457_9XANT</name>
<dbReference type="RefSeq" id="WP_153750587.1">
    <property type="nucleotide sequence ID" value="NZ_WJPM01000002.1"/>
</dbReference>
<protein>
    <submittedName>
        <fullName evidence="1">Uncharacterized protein</fullName>
    </submittedName>
</protein>
<organism evidence="1 4">
    <name type="scientific">Xanthomonas sontii</name>
    <dbReference type="NCBI Taxonomy" id="2650745"/>
    <lineage>
        <taxon>Bacteria</taxon>
        <taxon>Pseudomonadati</taxon>
        <taxon>Pseudomonadota</taxon>
        <taxon>Gammaproteobacteria</taxon>
        <taxon>Lysobacterales</taxon>
        <taxon>Lysobacteraceae</taxon>
        <taxon>Xanthomonas</taxon>
    </lineage>
</organism>
<evidence type="ECO:0000313" key="3">
    <source>
        <dbReference type="Proteomes" id="UP000437931"/>
    </source>
</evidence>
<dbReference type="EMBL" id="WJPM01000002">
    <property type="protein sequence ID" value="MRH73544.1"/>
    <property type="molecule type" value="Genomic_DNA"/>
</dbReference>